<feature type="transmembrane region" description="Helical" evidence="1">
    <location>
        <begin position="48"/>
        <end position="68"/>
    </location>
</feature>
<keyword evidence="3" id="KW-1185">Reference proteome</keyword>
<dbReference type="EMBL" id="BQNB010012699">
    <property type="protein sequence ID" value="GJT06817.1"/>
    <property type="molecule type" value="Genomic_DNA"/>
</dbReference>
<evidence type="ECO:0000313" key="2">
    <source>
        <dbReference type="EMBL" id="GJT06817.1"/>
    </source>
</evidence>
<keyword evidence="1" id="KW-1133">Transmembrane helix</keyword>
<gene>
    <name evidence="2" type="ORF">Tco_0841279</name>
</gene>
<sequence length="167" mass="18650">MTGHSLILNKARWFTYFIIFPILACIFSFLPLPLLFTAFLRLPPAIICYLKCVFFCPSFVFCFAYPSFESLAMSLEESDDLVLPDAAPAGPALEAGSLPKFDMHVHTSSLTETQVKWLARCYGIPEELHPRVVPEGMTMNALPNDALGLYVHHFEQGGLGFPFPPFS</sequence>
<dbReference type="Proteomes" id="UP001151760">
    <property type="component" value="Unassembled WGS sequence"/>
</dbReference>
<protein>
    <submittedName>
        <fullName evidence="2">Uncharacterized protein</fullName>
    </submittedName>
</protein>
<keyword evidence="1" id="KW-0812">Transmembrane</keyword>
<reference evidence="2" key="2">
    <citation type="submission" date="2022-01" db="EMBL/GenBank/DDBJ databases">
        <authorList>
            <person name="Yamashiro T."/>
            <person name="Shiraishi A."/>
            <person name="Satake H."/>
            <person name="Nakayama K."/>
        </authorList>
    </citation>
    <scope>NUCLEOTIDE SEQUENCE</scope>
</reference>
<evidence type="ECO:0000256" key="1">
    <source>
        <dbReference type="SAM" id="Phobius"/>
    </source>
</evidence>
<proteinExistence type="predicted"/>
<feature type="transmembrane region" description="Helical" evidence="1">
    <location>
        <begin position="13"/>
        <end position="36"/>
    </location>
</feature>
<evidence type="ECO:0000313" key="3">
    <source>
        <dbReference type="Proteomes" id="UP001151760"/>
    </source>
</evidence>
<name>A0ABQ5AYM8_9ASTR</name>
<accession>A0ABQ5AYM8</accession>
<organism evidence="2 3">
    <name type="scientific">Tanacetum coccineum</name>
    <dbReference type="NCBI Taxonomy" id="301880"/>
    <lineage>
        <taxon>Eukaryota</taxon>
        <taxon>Viridiplantae</taxon>
        <taxon>Streptophyta</taxon>
        <taxon>Embryophyta</taxon>
        <taxon>Tracheophyta</taxon>
        <taxon>Spermatophyta</taxon>
        <taxon>Magnoliopsida</taxon>
        <taxon>eudicotyledons</taxon>
        <taxon>Gunneridae</taxon>
        <taxon>Pentapetalae</taxon>
        <taxon>asterids</taxon>
        <taxon>campanulids</taxon>
        <taxon>Asterales</taxon>
        <taxon>Asteraceae</taxon>
        <taxon>Asteroideae</taxon>
        <taxon>Anthemideae</taxon>
        <taxon>Anthemidinae</taxon>
        <taxon>Tanacetum</taxon>
    </lineage>
</organism>
<comment type="caution">
    <text evidence="2">The sequence shown here is derived from an EMBL/GenBank/DDBJ whole genome shotgun (WGS) entry which is preliminary data.</text>
</comment>
<reference evidence="2" key="1">
    <citation type="journal article" date="2022" name="Int. J. Mol. Sci.">
        <title>Draft Genome of Tanacetum Coccineum: Genomic Comparison of Closely Related Tanacetum-Family Plants.</title>
        <authorList>
            <person name="Yamashiro T."/>
            <person name="Shiraishi A."/>
            <person name="Nakayama K."/>
            <person name="Satake H."/>
        </authorList>
    </citation>
    <scope>NUCLEOTIDE SEQUENCE</scope>
</reference>
<keyword evidence="1" id="KW-0472">Membrane</keyword>